<feature type="domain" description="Tape measure protein N-terminal" evidence="2">
    <location>
        <begin position="89"/>
        <end position="259"/>
    </location>
</feature>
<keyword evidence="1" id="KW-0175">Coiled coil</keyword>
<accession>A0A378PN05</accession>
<gene>
    <name evidence="3" type="ORF">NCTC11227_00288</name>
</gene>
<feature type="coiled-coil region" evidence="1">
    <location>
        <begin position="920"/>
        <end position="947"/>
    </location>
</feature>
<organism evidence="3 4">
    <name type="scientific">Moraxella ovis</name>
    <dbReference type="NCBI Taxonomy" id="29433"/>
    <lineage>
        <taxon>Bacteria</taxon>
        <taxon>Pseudomonadati</taxon>
        <taxon>Pseudomonadota</taxon>
        <taxon>Gammaproteobacteria</taxon>
        <taxon>Moraxellales</taxon>
        <taxon>Moraxellaceae</taxon>
        <taxon>Moraxella</taxon>
    </lineage>
</organism>
<evidence type="ECO:0000256" key="1">
    <source>
        <dbReference type="SAM" id="Coils"/>
    </source>
</evidence>
<dbReference type="AlphaFoldDB" id="A0A378PN05"/>
<evidence type="ECO:0000313" key="4">
    <source>
        <dbReference type="Proteomes" id="UP000255102"/>
    </source>
</evidence>
<dbReference type="Proteomes" id="UP000255102">
    <property type="component" value="Unassembled WGS sequence"/>
</dbReference>
<dbReference type="Pfam" id="PF20155">
    <property type="entry name" value="TMP_3"/>
    <property type="match status" value="1"/>
</dbReference>
<protein>
    <submittedName>
        <fullName evidence="3">Phage-related protein</fullName>
    </submittedName>
</protein>
<evidence type="ECO:0000259" key="2">
    <source>
        <dbReference type="Pfam" id="PF20155"/>
    </source>
</evidence>
<evidence type="ECO:0000313" key="3">
    <source>
        <dbReference type="EMBL" id="STY86309.1"/>
    </source>
</evidence>
<sequence>MSLGIEIHVAANTAQFTRNISKVGKQSRQAAQQMQSSITHATSQASKGMNNLTQHTQKATLGLDRLSKMGGIIAKGIAAATGVFASVSSMVSVRREFDVLNASLITATGSAQSASEQMDKLKDFAQTTPYDLAQAVDGFAKLKNLGLDPSIDSLNSFGNTASAMGKDLSQMIEAVADATTFEFERLKEFGIKASQQKDKVAFTFQGITTTVGKNAKDIQKYLLDIGNVNFAGAMAERMNTLDGAIANLEGSYKNLLLAIGDAKIIGDTSFMDLLKQAAFGLSTALDWVSKHIQVVMASALVAVLAFSRGAIASVVRLGVSWASNNAGIIASNVAASTSTQRLGDALMSVLSGTTSTQIRIHHLTVAIKAKTAASLEFIRQTPAHIAALKASGTQALATARNFSVMTATKKAGIASVTLLGRGVMGVGTALTSLGRILLRHPLMVIAGVITAIIVRTMGLQKAMDSLSEATAVLGELLGQMVDAGIRGFKWLGDVTLDFFSRFRSDGKQSTNQVLGFFGGLFKGTRGGFVGVLQVIARVFDLASATIKTFCQYAFKNIKSLGTAISNVFKGIGNFATSVFEGLVNHISKKINFLIDGMNAVSDFFGGGQIKRLDSVSFGRLSYGSIDFGVAGFFDAVKSNNNQYLEGKLLAAHDKITDAANQSKDAHDDLAGSLDATSKASENAADKAKKNENAQKSLTDAIKEQHLSWQKLRHEMAHPLNLEIDKVNWEIDHGKFKGIDKALKKQLQDAARAMDIDIIHDELDKLVQQTAIEGMNLGREGKTAELLGHLDNSRHKFSLLKDEVIEFNEQGERIIKTTGKLGFAISQMALADWMAYAYASNQSIGELDKQIELVKAKGDFSKELLAFEHEYQATLDKYAHLAELDDTEAYTLIKNQAEQLKLRQTMLATQTAYQDILDGLQDEESKKLETLQNQLDVIAKQHKLMQDMPQISSAIDPLDASFGVLKQALDLPSVPMNAMEQLESEHQSRLDMIKGFLDQQKQLYKDNEEALTRITEQGEQARAAAKQHYEEAKNKLILTESESLFGSLTSIAKDGLGKQSKVYRAMFAMQQGFAIAQAGIAMQQAISQGLAKGFPAGLPDMAMAVSHGAKIISAIKSVVMPVGQAHDGIMSVPKSGTWNLEKGERVLPRHTAKALDDKLNSMGNGGQVVNISVTVNSDGGDVQSSHEMGKSLGNAIKLAVQSELQKERRQGGLLYGR</sequence>
<proteinExistence type="predicted"/>
<name>A0A378PN05_9GAMM</name>
<feature type="coiled-coil region" evidence="1">
    <location>
        <begin position="996"/>
        <end position="1041"/>
    </location>
</feature>
<dbReference type="InterPro" id="IPR013491">
    <property type="entry name" value="Tape_meas_N"/>
</dbReference>
<reference evidence="3 4" key="1">
    <citation type="submission" date="2018-06" db="EMBL/GenBank/DDBJ databases">
        <authorList>
            <consortium name="Pathogen Informatics"/>
            <person name="Doyle S."/>
        </authorList>
    </citation>
    <scope>NUCLEOTIDE SEQUENCE [LARGE SCALE GENOMIC DNA]</scope>
    <source>
        <strain evidence="3 4">NCTC11227</strain>
    </source>
</reference>
<dbReference type="EMBL" id="UGPW01000001">
    <property type="protein sequence ID" value="STY86309.1"/>
    <property type="molecule type" value="Genomic_DNA"/>
</dbReference>